<evidence type="ECO:0000256" key="1">
    <source>
        <dbReference type="ARBA" id="ARBA00007905"/>
    </source>
</evidence>
<dbReference type="PROSITE" id="PS00798">
    <property type="entry name" value="ALDOKETO_REDUCTASE_1"/>
    <property type="match status" value="1"/>
</dbReference>
<dbReference type="EMBL" id="JAACJJ010000058">
    <property type="protein sequence ID" value="KAF5310213.1"/>
    <property type="molecule type" value="Genomic_DNA"/>
</dbReference>
<organism evidence="8 9">
    <name type="scientific">Psilocybe cf. subviscida</name>
    <dbReference type="NCBI Taxonomy" id="2480587"/>
    <lineage>
        <taxon>Eukaryota</taxon>
        <taxon>Fungi</taxon>
        <taxon>Dikarya</taxon>
        <taxon>Basidiomycota</taxon>
        <taxon>Agaricomycotina</taxon>
        <taxon>Agaricomycetes</taxon>
        <taxon>Agaricomycetidae</taxon>
        <taxon>Agaricales</taxon>
        <taxon>Agaricineae</taxon>
        <taxon>Strophariaceae</taxon>
        <taxon>Psilocybe</taxon>
    </lineage>
</organism>
<reference evidence="8 9" key="1">
    <citation type="journal article" date="2020" name="ISME J.">
        <title>Uncovering the hidden diversity of litter-decomposition mechanisms in mushroom-forming fungi.</title>
        <authorList>
            <person name="Floudas D."/>
            <person name="Bentzer J."/>
            <person name="Ahren D."/>
            <person name="Johansson T."/>
            <person name="Persson P."/>
            <person name="Tunlid A."/>
        </authorList>
    </citation>
    <scope>NUCLEOTIDE SEQUENCE [LARGE SCALE GENOMIC DNA]</scope>
    <source>
        <strain evidence="8 9">CBS 101986</strain>
    </source>
</reference>
<keyword evidence="2" id="KW-0521">NADP</keyword>
<dbReference type="PANTHER" id="PTHR43827">
    <property type="entry name" value="2,5-DIKETO-D-GLUCONIC ACID REDUCTASE"/>
    <property type="match status" value="1"/>
</dbReference>
<comment type="caution">
    <text evidence="8">The sequence shown here is derived from an EMBL/GenBank/DDBJ whole genome shotgun (WGS) entry which is preliminary data.</text>
</comment>
<feature type="binding site" evidence="5">
    <location>
        <position position="129"/>
    </location>
    <ligand>
        <name>substrate</name>
    </ligand>
</feature>
<feature type="active site" description="Proton donor" evidence="4">
    <location>
        <position position="73"/>
    </location>
</feature>
<gene>
    <name evidence="8" type="ORF">D9619_010477</name>
</gene>
<sequence length="339" mass="38105">MFAFSGFFSTASRTTIIMATIHTKIKLNNGVEVPIIGSGAWAPADPEAQGRVKDWIGSALKNGFRHIDTAQGYGTEAAVGEAVRASGIPRQEIFVTTKLPWNHQGRVKESFEDSFKNLNLGYIDLYLLHWPQAIVYEEGNDAPRNEDGTFKTTDQFNFSQAWADIEKLLDTGKVKAIGVSNFSIKNLEKLFETAKIIPAVNQVELHPYLAQNALRDYCTRKGIVLTAYTPSGYSKVRSDPLIVSLAEKYGVTPNQVTLAWHLSRRTIIVPKSENSERQKENITVPKISEEDLEKIWTLDKGERICNKAHPKNGQVWGWTYEQLGWVDCRHQSTSLHQNL</sequence>
<dbReference type="CDD" id="cd19071">
    <property type="entry name" value="AKR_AKR1-5-like"/>
    <property type="match status" value="1"/>
</dbReference>
<dbReference type="PRINTS" id="PR00069">
    <property type="entry name" value="ALDKETRDTASE"/>
</dbReference>
<dbReference type="Proteomes" id="UP000567179">
    <property type="component" value="Unassembled WGS sequence"/>
</dbReference>
<dbReference type="Pfam" id="PF00248">
    <property type="entry name" value="Aldo_ket_red"/>
    <property type="match status" value="1"/>
</dbReference>
<dbReference type="PROSITE" id="PS00062">
    <property type="entry name" value="ALDOKETO_REDUCTASE_2"/>
    <property type="match status" value="1"/>
</dbReference>
<dbReference type="InterPro" id="IPR020471">
    <property type="entry name" value="AKR"/>
</dbReference>
<dbReference type="FunFam" id="3.20.20.100:FF:000002">
    <property type="entry name" value="2,5-diketo-D-gluconic acid reductase A"/>
    <property type="match status" value="1"/>
</dbReference>
<evidence type="ECO:0000259" key="7">
    <source>
        <dbReference type="Pfam" id="PF00248"/>
    </source>
</evidence>
<keyword evidence="3" id="KW-0560">Oxidoreductase</keyword>
<comment type="similarity">
    <text evidence="1">Belongs to the aldo/keto reductase family.</text>
</comment>
<name>A0A8H5ES97_9AGAR</name>
<dbReference type="SUPFAM" id="SSF51430">
    <property type="entry name" value="NAD(P)-linked oxidoreductase"/>
    <property type="match status" value="1"/>
</dbReference>
<dbReference type="InterPro" id="IPR023210">
    <property type="entry name" value="NADP_OxRdtase_dom"/>
</dbReference>
<keyword evidence="9" id="KW-1185">Reference proteome</keyword>
<dbReference type="InterPro" id="IPR036812">
    <property type="entry name" value="NAD(P)_OxRdtase_dom_sf"/>
</dbReference>
<protein>
    <recommendedName>
        <fullName evidence="7">NADP-dependent oxidoreductase domain-containing protein</fullName>
    </recommendedName>
</protein>
<evidence type="ECO:0000313" key="9">
    <source>
        <dbReference type="Proteomes" id="UP000567179"/>
    </source>
</evidence>
<feature type="site" description="Lowers pKa of active site Tyr" evidence="6">
    <location>
        <position position="98"/>
    </location>
</feature>
<evidence type="ECO:0000256" key="2">
    <source>
        <dbReference type="ARBA" id="ARBA00022857"/>
    </source>
</evidence>
<dbReference type="InterPro" id="IPR018170">
    <property type="entry name" value="Aldo/ket_reductase_CS"/>
</dbReference>
<proteinExistence type="inferred from homology"/>
<evidence type="ECO:0000256" key="4">
    <source>
        <dbReference type="PIRSR" id="PIRSR000097-1"/>
    </source>
</evidence>
<dbReference type="AlphaFoldDB" id="A0A8H5ES97"/>
<feature type="domain" description="NADP-dependent oxidoreductase" evidence="7">
    <location>
        <begin position="36"/>
        <end position="295"/>
    </location>
</feature>
<accession>A0A8H5ES97</accession>
<dbReference type="PIRSF" id="PIRSF000097">
    <property type="entry name" value="AKR"/>
    <property type="match status" value="1"/>
</dbReference>
<evidence type="ECO:0000313" key="8">
    <source>
        <dbReference type="EMBL" id="KAF5310213.1"/>
    </source>
</evidence>
<evidence type="ECO:0000256" key="3">
    <source>
        <dbReference type="ARBA" id="ARBA00023002"/>
    </source>
</evidence>
<evidence type="ECO:0000256" key="6">
    <source>
        <dbReference type="PIRSR" id="PIRSR000097-3"/>
    </source>
</evidence>
<dbReference type="OrthoDB" id="416253at2759"/>
<dbReference type="PANTHER" id="PTHR43827:SF3">
    <property type="entry name" value="NADP-DEPENDENT OXIDOREDUCTASE DOMAIN-CONTAINING PROTEIN"/>
    <property type="match status" value="1"/>
</dbReference>
<dbReference type="Gene3D" id="3.20.20.100">
    <property type="entry name" value="NADP-dependent oxidoreductase domain"/>
    <property type="match status" value="1"/>
</dbReference>
<evidence type="ECO:0000256" key="5">
    <source>
        <dbReference type="PIRSR" id="PIRSR000097-2"/>
    </source>
</evidence>
<dbReference type="GO" id="GO:0016616">
    <property type="term" value="F:oxidoreductase activity, acting on the CH-OH group of donors, NAD or NADP as acceptor"/>
    <property type="evidence" value="ECO:0007669"/>
    <property type="project" value="UniProtKB-ARBA"/>
</dbReference>